<evidence type="ECO:0000259" key="2">
    <source>
        <dbReference type="Pfam" id="PF08327"/>
    </source>
</evidence>
<evidence type="ECO:0000256" key="1">
    <source>
        <dbReference type="ARBA" id="ARBA00006817"/>
    </source>
</evidence>
<dbReference type="Gene3D" id="3.30.530.20">
    <property type="match status" value="1"/>
</dbReference>
<dbReference type="EMBL" id="WXEW01000004">
    <property type="protein sequence ID" value="NAS23009.1"/>
    <property type="molecule type" value="Genomic_DNA"/>
</dbReference>
<dbReference type="Proteomes" id="UP000479526">
    <property type="component" value="Unassembled WGS sequence"/>
</dbReference>
<accession>A0A7C9N1J1</accession>
<sequence>MTDVLTRGDRELVVTRRFAAPRDRVFAALTVPGLLVQWYGARGWRLVECSFEAAVGAAYLFVSEGPGGARMTQRGEVRAVEPPVSITVSEVFDDQSYPGVTVITHDLTEEGAATLLTTTIRYATPAGRATALRYPMARGMAEAYTRIDLLLEGQA</sequence>
<comment type="similarity">
    <text evidence="1">Belongs to the AHA1 family.</text>
</comment>
<dbReference type="InterPro" id="IPR023393">
    <property type="entry name" value="START-like_dom_sf"/>
</dbReference>
<evidence type="ECO:0000313" key="3">
    <source>
        <dbReference type="EMBL" id="NAS23009.1"/>
    </source>
</evidence>
<organism evidence="3 4">
    <name type="scientific">Herbidospora solisilvae</name>
    <dbReference type="NCBI Taxonomy" id="2696284"/>
    <lineage>
        <taxon>Bacteria</taxon>
        <taxon>Bacillati</taxon>
        <taxon>Actinomycetota</taxon>
        <taxon>Actinomycetes</taxon>
        <taxon>Streptosporangiales</taxon>
        <taxon>Streptosporangiaceae</taxon>
        <taxon>Herbidospora</taxon>
    </lineage>
</organism>
<comment type="caution">
    <text evidence="3">The sequence shown here is derived from an EMBL/GenBank/DDBJ whole genome shotgun (WGS) entry which is preliminary data.</text>
</comment>
<reference evidence="3 4" key="1">
    <citation type="submission" date="2020-01" db="EMBL/GenBank/DDBJ databases">
        <title>Herbidospora sp. NEAU-GS84 nov., a novel actinomycete isolated from soil.</title>
        <authorList>
            <person name="Han L."/>
        </authorList>
    </citation>
    <scope>NUCLEOTIDE SEQUENCE [LARGE SCALE GENOMIC DNA]</scope>
    <source>
        <strain evidence="3 4">NEAU-GS84</strain>
    </source>
</reference>
<protein>
    <submittedName>
        <fullName evidence="3">ATPase</fullName>
    </submittedName>
</protein>
<dbReference type="Pfam" id="PF08327">
    <property type="entry name" value="AHSA1"/>
    <property type="match status" value="1"/>
</dbReference>
<proteinExistence type="inferred from homology"/>
<dbReference type="RefSeq" id="WP_161480337.1">
    <property type="nucleotide sequence ID" value="NZ_WXEW01000004.1"/>
</dbReference>
<dbReference type="SUPFAM" id="SSF55961">
    <property type="entry name" value="Bet v1-like"/>
    <property type="match status" value="1"/>
</dbReference>
<feature type="domain" description="Activator of Hsp90 ATPase homologue 1/2-like C-terminal" evidence="2">
    <location>
        <begin position="19"/>
        <end position="152"/>
    </location>
</feature>
<keyword evidence="4" id="KW-1185">Reference proteome</keyword>
<name>A0A7C9N1J1_9ACTN</name>
<dbReference type="InterPro" id="IPR013538">
    <property type="entry name" value="ASHA1/2-like_C"/>
</dbReference>
<gene>
    <name evidence="3" type="ORF">GT755_15070</name>
</gene>
<dbReference type="AlphaFoldDB" id="A0A7C9N1J1"/>
<evidence type="ECO:0000313" key="4">
    <source>
        <dbReference type="Proteomes" id="UP000479526"/>
    </source>
</evidence>